<keyword evidence="7" id="KW-0547">Nucleotide-binding</keyword>
<keyword evidence="14" id="KW-0496">Mitochondrion</keyword>
<evidence type="ECO:0000256" key="17">
    <source>
        <dbReference type="ARBA" id="ARBA00083866"/>
    </source>
</evidence>
<dbReference type="SUPFAM" id="SSF140990">
    <property type="entry name" value="FtsH protease domain-like"/>
    <property type="match status" value="1"/>
</dbReference>
<dbReference type="FunFam" id="1.20.58.760:FF:000004">
    <property type="entry name" value="paraplegin isoform X1"/>
    <property type="match status" value="1"/>
</dbReference>
<dbReference type="InterPro" id="IPR003959">
    <property type="entry name" value="ATPase_AAA_core"/>
</dbReference>
<keyword evidence="6" id="KW-0479">Metal-binding</keyword>
<dbReference type="InterPro" id="IPR037219">
    <property type="entry name" value="Peptidase_M41-like"/>
</dbReference>
<dbReference type="Pfam" id="PF00004">
    <property type="entry name" value="AAA"/>
    <property type="match status" value="1"/>
</dbReference>
<dbReference type="InterPro" id="IPR003593">
    <property type="entry name" value="AAA+_ATPase"/>
</dbReference>
<evidence type="ECO:0000313" key="24">
    <source>
        <dbReference type="RefSeq" id="XP_026932250.1"/>
    </source>
</evidence>
<keyword evidence="18" id="KW-0175">Coiled coil</keyword>
<comment type="similarity">
    <text evidence="3">In the C-terminal section; belongs to the peptidase M41 family.</text>
</comment>
<evidence type="ECO:0000256" key="11">
    <source>
        <dbReference type="ARBA" id="ARBA00022840"/>
    </source>
</evidence>
<dbReference type="InterPro" id="IPR041569">
    <property type="entry name" value="AAA_lid_3"/>
</dbReference>
<dbReference type="GO" id="GO:0005524">
    <property type="term" value="F:ATP binding"/>
    <property type="evidence" value="ECO:0007669"/>
    <property type="project" value="UniProtKB-KW"/>
</dbReference>
<dbReference type="RefSeq" id="XP_026932250.1">
    <property type="nucleotide sequence ID" value="XM_027076449.2"/>
</dbReference>
<dbReference type="PANTHER" id="PTHR43655:SF8">
    <property type="entry name" value="PARAPLEGIN"/>
    <property type="match status" value="1"/>
</dbReference>
<keyword evidence="23" id="KW-1185">Reference proteome</keyword>
<sequence length="735" mass="81649">MAAVLLLLRALRRGPTAGPGRLRGSCSGWSPGLTTEGGRRCQHFVYRPPIRLAGAGGQAKQNLQSCLLTPTCDRFRGLLLKQHLIQDPVRLWKLLGGTYYFNTSRMKQKTKDNGKSKARTPEDDEEERRRKEREDQMYRERLRTLFVIAVVMSLLNALSTSGGNISWNDFVHEMLAKGEVQRVQVVPESDVVEVYLHPGAVVFGRPRLALMYRMQVANIDRFEEKLRAAEDALNIEGKDRIPVSYKRTGFFGNALYALGMTAVGLAILWYVFRLAGMTGREGGLSAFNQLKMARFTIVDGKMGKGVSFKDVAGMHEAKLEVKEFVDYLKSPERFLQLGAKVPKGALLLGPPGCGKTLLAKAVATEARVPFLAMAGPEFVEVIGGMGTADPVIVLASTNRADILDDALLRPGRLDRHVFIDLPTLQERREIFEQHLKSLKLTQASSFYSQRLAELTPGFSGADIANICNEAALHAAREGHTSVHTFNFEYAVERVIAGTAKKSKILSKEEQKVVAFHESGHALVGWLLEHTEAVMKVSIAPRTNAALGFAQMLPRDQHLFTREQLFERMCMALGGRVSESISFNKVTSGAQDDLRKVTRIAYSMVRQFGMAPSIGPVSFPEAQEGLTGVGRRPFSQGLQQMMDHEAKVLVAKAHRHTEKVLRDNQDKLQALANALLEKEVINYEDIEALIGPPPHGPKKMIAPQRWSEAEREKQDAGEEEVPQQPPLRGEEPSWPK</sequence>
<evidence type="ECO:0000256" key="7">
    <source>
        <dbReference type="ARBA" id="ARBA00022741"/>
    </source>
</evidence>
<keyword evidence="20" id="KW-0812">Transmembrane</keyword>
<feature type="region of interest" description="Disordered" evidence="19">
    <location>
        <begin position="106"/>
        <end position="134"/>
    </location>
</feature>
<dbReference type="SUPFAM" id="SSF52540">
    <property type="entry name" value="P-loop containing nucleoside triphosphate hydrolases"/>
    <property type="match status" value="1"/>
</dbReference>
<feature type="compositionally biased region" description="Basic and acidic residues" evidence="19">
    <location>
        <begin position="109"/>
        <end position="134"/>
    </location>
</feature>
<name>A0A6J2AVB5_ACIJB</name>
<evidence type="ECO:0000256" key="9">
    <source>
        <dbReference type="ARBA" id="ARBA00022801"/>
    </source>
</evidence>
<evidence type="ECO:0000256" key="1">
    <source>
        <dbReference type="ARBA" id="ARBA00001947"/>
    </source>
</evidence>
<comment type="cofactor">
    <cofactor evidence="1">
        <name>Zn(2+)</name>
        <dbReference type="ChEBI" id="CHEBI:29105"/>
    </cofactor>
</comment>
<dbReference type="Pfam" id="PF06480">
    <property type="entry name" value="FtsH_ext"/>
    <property type="match status" value="1"/>
</dbReference>
<keyword evidence="13" id="KW-0944">Nitration</keyword>
<feature type="domain" description="AAA+ ATPase" evidence="22">
    <location>
        <begin position="341"/>
        <end position="423"/>
    </location>
</feature>
<protein>
    <recommendedName>
        <fullName evidence="16">Mitochondrial inner membrane m-AAA protease component paraplegin</fullName>
    </recommendedName>
    <alternativeName>
        <fullName evidence="17">Paraplegin</fullName>
    </alternativeName>
</protein>
<feature type="chain" id="PRO_5026741151" description="Mitochondrial inner membrane m-AAA protease component paraplegin" evidence="21">
    <location>
        <begin position="18"/>
        <end position="735"/>
    </location>
</feature>
<dbReference type="SMART" id="SM00382">
    <property type="entry name" value="AAA"/>
    <property type="match status" value="1"/>
</dbReference>
<feature type="coiled-coil region" evidence="18">
    <location>
        <begin position="212"/>
        <end position="239"/>
    </location>
</feature>
<evidence type="ECO:0000256" key="18">
    <source>
        <dbReference type="SAM" id="Coils"/>
    </source>
</evidence>
<dbReference type="Proteomes" id="UP001652583">
    <property type="component" value="Chromosome E2"/>
</dbReference>
<dbReference type="Pfam" id="PF01434">
    <property type="entry name" value="Peptidase_M41"/>
    <property type="match status" value="1"/>
</dbReference>
<evidence type="ECO:0000256" key="2">
    <source>
        <dbReference type="ARBA" id="ARBA00004448"/>
    </source>
</evidence>
<dbReference type="Pfam" id="PF17862">
    <property type="entry name" value="AAA_lid_3"/>
    <property type="match status" value="1"/>
</dbReference>
<evidence type="ECO:0000256" key="20">
    <source>
        <dbReference type="SAM" id="Phobius"/>
    </source>
</evidence>
<dbReference type="CTD" id="6687"/>
<comment type="similarity">
    <text evidence="4">In the N-terminal section; belongs to the AAA ATPase family.</text>
</comment>
<dbReference type="AlphaFoldDB" id="A0A6J2AVB5"/>
<keyword evidence="12" id="KW-0482">Metalloprotease</keyword>
<comment type="subcellular location">
    <subcellularLocation>
        <location evidence="2">Mitochondrion inner membrane</location>
        <topology evidence="2">Multi-pass membrane protein</topology>
    </subcellularLocation>
</comment>
<dbReference type="InterPro" id="IPR027417">
    <property type="entry name" value="P-loop_NTPase"/>
</dbReference>
<keyword evidence="20" id="KW-1133">Transmembrane helix</keyword>
<evidence type="ECO:0000256" key="14">
    <source>
        <dbReference type="ARBA" id="ARBA00023128"/>
    </source>
</evidence>
<dbReference type="Gene3D" id="3.40.1690.20">
    <property type="match status" value="1"/>
</dbReference>
<feature type="signal peptide" evidence="21">
    <location>
        <begin position="1"/>
        <end position="17"/>
    </location>
</feature>
<dbReference type="FunFam" id="1.10.8.60:FF:000033">
    <property type="entry name" value="paraplegin isoform X1"/>
    <property type="match status" value="1"/>
</dbReference>
<evidence type="ECO:0000256" key="4">
    <source>
        <dbReference type="ARBA" id="ARBA00010550"/>
    </source>
</evidence>
<evidence type="ECO:0000256" key="6">
    <source>
        <dbReference type="ARBA" id="ARBA00022723"/>
    </source>
</evidence>
<reference evidence="24" key="1">
    <citation type="submission" date="2025-08" db="UniProtKB">
        <authorList>
            <consortium name="RefSeq"/>
        </authorList>
    </citation>
    <scope>IDENTIFICATION</scope>
    <source>
        <tissue evidence="24">Blood</tissue>
    </source>
</reference>
<evidence type="ECO:0000259" key="22">
    <source>
        <dbReference type="SMART" id="SM00382"/>
    </source>
</evidence>
<gene>
    <name evidence="24" type="primary">SPG7</name>
</gene>
<dbReference type="PANTHER" id="PTHR43655">
    <property type="entry name" value="ATP-DEPENDENT PROTEASE"/>
    <property type="match status" value="1"/>
</dbReference>
<dbReference type="GO" id="GO:0008270">
    <property type="term" value="F:zinc ion binding"/>
    <property type="evidence" value="ECO:0007669"/>
    <property type="project" value="InterPro"/>
</dbReference>
<feature type="transmembrane region" description="Helical" evidence="20">
    <location>
        <begin position="254"/>
        <end position="272"/>
    </location>
</feature>
<keyword evidence="10" id="KW-0862">Zinc</keyword>
<dbReference type="InterPro" id="IPR000642">
    <property type="entry name" value="Peptidase_M41"/>
</dbReference>
<dbReference type="GO" id="GO:0005745">
    <property type="term" value="C:m-AAA complex"/>
    <property type="evidence" value="ECO:0007669"/>
    <property type="project" value="TreeGrafter"/>
</dbReference>
<feature type="transmembrane region" description="Helical" evidence="20">
    <location>
        <begin position="145"/>
        <end position="167"/>
    </location>
</feature>
<keyword evidence="21" id="KW-0732">Signal</keyword>
<evidence type="ECO:0000256" key="12">
    <source>
        <dbReference type="ARBA" id="ARBA00023049"/>
    </source>
</evidence>
<evidence type="ECO:0000256" key="8">
    <source>
        <dbReference type="ARBA" id="ARBA00022792"/>
    </source>
</evidence>
<dbReference type="FunFam" id="3.40.1690.20:FF:000002">
    <property type="entry name" value="paraplegin isoform X1"/>
    <property type="match status" value="1"/>
</dbReference>
<keyword evidence="9" id="KW-0378">Hydrolase</keyword>
<feature type="region of interest" description="Disordered" evidence="19">
    <location>
        <begin position="690"/>
        <end position="735"/>
    </location>
</feature>
<dbReference type="InterPro" id="IPR050928">
    <property type="entry name" value="ATP-dep_Zn_Metalloprotease"/>
</dbReference>
<keyword evidence="5" id="KW-0645">Protease</keyword>
<comment type="catalytic activity">
    <reaction evidence="15">
        <text>ATP + H2O = ADP + phosphate + H(+)</text>
        <dbReference type="Rhea" id="RHEA:13065"/>
        <dbReference type="ChEBI" id="CHEBI:15377"/>
        <dbReference type="ChEBI" id="CHEBI:15378"/>
        <dbReference type="ChEBI" id="CHEBI:30616"/>
        <dbReference type="ChEBI" id="CHEBI:43474"/>
        <dbReference type="ChEBI" id="CHEBI:456216"/>
    </reaction>
    <physiologicalReaction direction="left-to-right" evidence="15">
        <dbReference type="Rhea" id="RHEA:13066"/>
    </physiologicalReaction>
</comment>
<keyword evidence="8" id="KW-0999">Mitochondrion inner membrane</keyword>
<evidence type="ECO:0000256" key="16">
    <source>
        <dbReference type="ARBA" id="ARBA00074333"/>
    </source>
</evidence>
<evidence type="ECO:0000256" key="13">
    <source>
        <dbReference type="ARBA" id="ARBA00023074"/>
    </source>
</evidence>
<dbReference type="InterPro" id="IPR011546">
    <property type="entry name" value="Pept_M41_FtsH_extracell"/>
</dbReference>
<evidence type="ECO:0000256" key="15">
    <source>
        <dbReference type="ARBA" id="ARBA00048778"/>
    </source>
</evidence>
<dbReference type="GO" id="GO:0004222">
    <property type="term" value="F:metalloendopeptidase activity"/>
    <property type="evidence" value="ECO:0007669"/>
    <property type="project" value="InterPro"/>
</dbReference>
<accession>A0A6J2AVB5</accession>
<evidence type="ECO:0000256" key="21">
    <source>
        <dbReference type="SAM" id="SignalP"/>
    </source>
</evidence>
<dbReference type="Gene3D" id="1.10.8.60">
    <property type="match status" value="1"/>
</dbReference>
<dbReference type="GO" id="GO:0034982">
    <property type="term" value="P:mitochondrial protein processing"/>
    <property type="evidence" value="ECO:0007669"/>
    <property type="project" value="TreeGrafter"/>
</dbReference>
<dbReference type="Gene3D" id="3.40.50.300">
    <property type="entry name" value="P-loop containing nucleotide triphosphate hydrolases"/>
    <property type="match status" value="2"/>
</dbReference>
<evidence type="ECO:0000256" key="10">
    <source>
        <dbReference type="ARBA" id="ARBA00022833"/>
    </source>
</evidence>
<evidence type="ECO:0000313" key="23">
    <source>
        <dbReference type="Proteomes" id="UP001652583"/>
    </source>
</evidence>
<keyword evidence="11" id="KW-0067">ATP-binding</keyword>
<dbReference type="GO" id="GO:0004176">
    <property type="term" value="F:ATP-dependent peptidase activity"/>
    <property type="evidence" value="ECO:0007669"/>
    <property type="project" value="InterPro"/>
</dbReference>
<dbReference type="GO" id="GO:0007005">
    <property type="term" value="P:mitochondrion organization"/>
    <property type="evidence" value="ECO:0007669"/>
    <property type="project" value="UniProtKB-ARBA"/>
</dbReference>
<dbReference type="GeneID" id="106973492"/>
<dbReference type="Gene3D" id="1.20.58.760">
    <property type="entry name" value="Peptidase M41"/>
    <property type="match status" value="1"/>
</dbReference>
<organism evidence="23 24">
    <name type="scientific">Acinonyx jubatus</name>
    <name type="common">Cheetah</name>
    <dbReference type="NCBI Taxonomy" id="32536"/>
    <lineage>
        <taxon>Eukaryota</taxon>
        <taxon>Metazoa</taxon>
        <taxon>Chordata</taxon>
        <taxon>Craniata</taxon>
        <taxon>Vertebrata</taxon>
        <taxon>Euteleostomi</taxon>
        <taxon>Mammalia</taxon>
        <taxon>Eutheria</taxon>
        <taxon>Laurasiatheria</taxon>
        <taxon>Carnivora</taxon>
        <taxon>Feliformia</taxon>
        <taxon>Felidae</taxon>
        <taxon>Felinae</taxon>
        <taxon>Acinonyx</taxon>
    </lineage>
</organism>
<evidence type="ECO:0000256" key="19">
    <source>
        <dbReference type="SAM" id="MobiDB-lite"/>
    </source>
</evidence>
<keyword evidence="20" id="KW-0472">Membrane</keyword>
<evidence type="ECO:0000256" key="5">
    <source>
        <dbReference type="ARBA" id="ARBA00022670"/>
    </source>
</evidence>
<proteinExistence type="inferred from homology"/>
<evidence type="ECO:0000256" key="3">
    <source>
        <dbReference type="ARBA" id="ARBA00010044"/>
    </source>
</evidence>
<feature type="compositionally biased region" description="Basic and acidic residues" evidence="19">
    <location>
        <begin position="706"/>
        <end position="715"/>
    </location>
</feature>
<dbReference type="GO" id="GO:0016887">
    <property type="term" value="F:ATP hydrolysis activity"/>
    <property type="evidence" value="ECO:0007669"/>
    <property type="project" value="InterPro"/>
</dbReference>